<evidence type="ECO:0000313" key="2">
    <source>
        <dbReference type="Proteomes" id="UP000318709"/>
    </source>
</evidence>
<dbReference type="KEGG" id="swf:E3E12_02440"/>
<evidence type="ECO:0000313" key="1">
    <source>
        <dbReference type="EMBL" id="QDH13247.1"/>
    </source>
</evidence>
<proteinExistence type="predicted"/>
<dbReference type="AlphaFoldDB" id="A0A4Y6U9Y7"/>
<reference evidence="1 2" key="1">
    <citation type="submission" date="2019-03" db="EMBL/GenBank/DDBJ databases">
        <title>The complete genome sequence of Swingsia_sp. F3b2 LMG30590(T).</title>
        <authorList>
            <person name="Chua K.-O."/>
            <person name="Chan K.-G."/>
            <person name="See-Too W.-S."/>
        </authorList>
    </citation>
    <scope>NUCLEOTIDE SEQUENCE [LARGE SCALE GENOMIC DNA]</scope>
    <source>
        <strain evidence="1 2">F3b2</strain>
    </source>
</reference>
<organism evidence="1 2">
    <name type="scientific">Formicincola oecophyllae</name>
    <dbReference type="NCBI Taxonomy" id="2558361"/>
    <lineage>
        <taxon>Bacteria</taxon>
        <taxon>Pseudomonadati</taxon>
        <taxon>Pseudomonadota</taxon>
        <taxon>Alphaproteobacteria</taxon>
        <taxon>Acetobacterales</taxon>
        <taxon>Acetobacteraceae</taxon>
        <taxon>Formicincola</taxon>
    </lineage>
</organism>
<accession>A0A4Y6U9Y7</accession>
<name>A0A4Y6U9Y7_9PROT</name>
<dbReference type="Proteomes" id="UP000318709">
    <property type="component" value="Chromosome"/>
</dbReference>
<keyword evidence="2" id="KW-1185">Reference proteome</keyword>
<dbReference type="EMBL" id="CP038231">
    <property type="protein sequence ID" value="QDH13247.1"/>
    <property type="molecule type" value="Genomic_DNA"/>
</dbReference>
<sequence>MSVSAATALVTAFMLLGPGGQSVNKQTQSSPTLQTFPFYPDLTSCNSVRDAENSRLNFRWNLLPSLHGEQYWTCRQVQIPQGFLDQELGVRHSIPTTP</sequence>
<protein>
    <submittedName>
        <fullName evidence="1">Uncharacterized protein</fullName>
    </submittedName>
</protein>
<gene>
    <name evidence="1" type="ORF">E3E12_02440</name>
</gene>
<dbReference type="RefSeq" id="WP_141442909.1">
    <property type="nucleotide sequence ID" value="NZ_CP038231.1"/>
</dbReference>